<dbReference type="EMBL" id="FNGS01000002">
    <property type="protein sequence ID" value="SDL44215.1"/>
    <property type="molecule type" value="Genomic_DNA"/>
</dbReference>
<dbReference type="RefSeq" id="WP_093199627.1">
    <property type="nucleotide sequence ID" value="NZ_FNGS01000002.1"/>
</dbReference>
<dbReference type="Proteomes" id="UP000198901">
    <property type="component" value="Unassembled WGS sequence"/>
</dbReference>
<dbReference type="PROSITE" id="PS50206">
    <property type="entry name" value="RHODANESE_3"/>
    <property type="match status" value="1"/>
</dbReference>
<dbReference type="InterPro" id="IPR036873">
    <property type="entry name" value="Rhodanese-like_dom_sf"/>
</dbReference>
<keyword evidence="4" id="KW-1185">Reference proteome</keyword>
<keyword evidence="1" id="KW-0732">Signal</keyword>
<dbReference type="InterPro" id="IPR001763">
    <property type="entry name" value="Rhodanese-like_dom"/>
</dbReference>
<dbReference type="STRING" id="563176.SAMN04488090_0860"/>
<evidence type="ECO:0000313" key="4">
    <source>
        <dbReference type="Proteomes" id="UP000198901"/>
    </source>
</evidence>
<dbReference type="AlphaFoldDB" id="A0A1G9K4D5"/>
<dbReference type="SUPFAM" id="SSF52821">
    <property type="entry name" value="Rhodanese/Cell cycle control phosphatase"/>
    <property type="match status" value="1"/>
</dbReference>
<organism evidence="3 4">
    <name type="scientific">Siphonobacter aquaeclarae</name>
    <dbReference type="NCBI Taxonomy" id="563176"/>
    <lineage>
        <taxon>Bacteria</taxon>
        <taxon>Pseudomonadati</taxon>
        <taxon>Bacteroidota</taxon>
        <taxon>Cytophagia</taxon>
        <taxon>Cytophagales</taxon>
        <taxon>Cytophagaceae</taxon>
        <taxon>Siphonobacter</taxon>
    </lineage>
</organism>
<proteinExistence type="predicted"/>
<name>A0A1G9K4D5_9BACT</name>
<gene>
    <name evidence="3" type="ORF">SAMN04488090_0860</name>
</gene>
<protein>
    <recommendedName>
        <fullName evidence="2">Rhodanese domain-containing protein</fullName>
    </recommendedName>
</protein>
<evidence type="ECO:0000256" key="1">
    <source>
        <dbReference type="SAM" id="SignalP"/>
    </source>
</evidence>
<accession>A0A1G9K4D5</accession>
<dbReference type="OrthoDB" id="760650at2"/>
<sequence length="140" mass="15656">MRYALLLFALFAAAPVFGQSEPWTPAQLMKPEVLASRITASQTQNLLILSVGPDAVIKGSVDIGPTRDQANVEKLKTYLKTVSREKEVVIYCGCCPFDKCPNIRPAFRVLNEMGFKKARLLDIPKNIKVNWLDKDYPSVD</sequence>
<reference evidence="3 4" key="1">
    <citation type="submission" date="2016-10" db="EMBL/GenBank/DDBJ databases">
        <authorList>
            <person name="de Groot N.N."/>
        </authorList>
    </citation>
    <scope>NUCLEOTIDE SEQUENCE [LARGE SCALE GENOMIC DNA]</scope>
    <source>
        <strain evidence="3 4">DSM 21668</strain>
    </source>
</reference>
<feature type="domain" description="Rhodanese" evidence="2">
    <location>
        <begin position="57"/>
        <end position="140"/>
    </location>
</feature>
<feature type="signal peptide" evidence="1">
    <location>
        <begin position="1"/>
        <end position="18"/>
    </location>
</feature>
<evidence type="ECO:0000259" key="2">
    <source>
        <dbReference type="PROSITE" id="PS50206"/>
    </source>
</evidence>
<feature type="chain" id="PRO_5011793181" description="Rhodanese domain-containing protein" evidence="1">
    <location>
        <begin position="19"/>
        <end position="140"/>
    </location>
</feature>
<evidence type="ECO:0000313" key="3">
    <source>
        <dbReference type="EMBL" id="SDL44215.1"/>
    </source>
</evidence>